<gene>
    <name evidence="2" type="ORF">H0241_25350</name>
</gene>
<dbReference type="RefSeq" id="WP_181060575.1">
    <property type="nucleotide sequence ID" value="NZ_JACDTY010000015.1"/>
</dbReference>
<feature type="transmembrane region" description="Helical" evidence="1">
    <location>
        <begin position="218"/>
        <end position="238"/>
    </location>
</feature>
<evidence type="ECO:0000313" key="3">
    <source>
        <dbReference type="Proteomes" id="UP000558284"/>
    </source>
</evidence>
<evidence type="ECO:0000256" key="1">
    <source>
        <dbReference type="SAM" id="Phobius"/>
    </source>
</evidence>
<accession>A0A838BDC3</accession>
<keyword evidence="1" id="KW-1133">Transmembrane helix</keyword>
<dbReference type="Proteomes" id="UP000558284">
    <property type="component" value="Unassembled WGS sequence"/>
</dbReference>
<dbReference type="EMBL" id="JACDTY010000015">
    <property type="protein sequence ID" value="MBA1143554.1"/>
    <property type="molecule type" value="Genomic_DNA"/>
</dbReference>
<reference evidence="2 3" key="1">
    <citation type="submission" date="2020-07" db="EMBL/GenBank/DDBJ databases">
        <title>Definition of the novel symbiovar canariense within Mesorhizobium novociceri, a new species of genus Mesorhizobium nodulating Cicer canariense in the Caldera de Taburiente National Park (La Palma, Canary Islands).</title>
        <authorList>
            <person name="Leon-Barrios M."/>
            <person name="Perez-Yepez J."/>
            <person name="Flores-Felix J.D."/>
            <person name="Ramirez-Baena M.H."/>
            <person name="Pulido-Suarez L."/>
            <person name="Igual J.M."/>
            <person name="Velazquez E."/>
            <person name="Peix A."/>
        </authorList>
    </citation>
    <scope>NUCLEOTIDE SEQUENCE [LARGE SCALE GENOMIC DNA]</scope>
    <source>
        <strain evidence="2 3">CCANP35</strain>
    </source>
</reference>
<feature type="transmembrane region" description="Helical" evidence="1">
    <location>
        <begin position="12"/>
        <end position="34"/>
    </location>
</feature>
<proteinExistence type="predicted"/>
<organism evidence="2 3">
    <name type="scientific">Mesorhizobium neociceri</name>
    <dbReference type="NCBI Taxonomy" id="1307853"/>
    <lineage>
        <taxon>Bacteria</taxon>
        <taxon>Pseudomonadati</taxon>
        <taxon>Pseudomonadota</taxon>
        <taxon>Alphaproteobacteria</taxon>
        <taxon>Hyphomicrobiales</taxon>
        <taxon>Phyllobacteriaceae</taxon>
        <taxon>Mesorhizobium</taxon>
    </lineage>
</organism>
<feature type="transmembrane region" description="Helical" evidence="1">
    <location>
        <begin position="157"/>
        <end position="177"/>
    </location>
</feature>
<feature type="transmembrane region" description="Helical" evidence="1">
    <location>
        <begin position="189"/>
        <end position="206"/>
    </location>
</feature>
<comment type="caution">
    <text evidence="2">The sequence shown here is derived from an EMBL/GenBank/DDBJ whole genome shotgun (WGS) entry which is preliminary data.</text>
</comment>
<dbReference type="AlphaFoldDB" id="A0A838BDC3"/>
<feature type="transmembrane region" description="Helical" evidence="1">
    <location>
        <begin position="65"/>
        <end position="84"/>
    </location>
</feature>
<feature type="transmembrane region" description="Helical" evidence="1">
    <location>
        <begin position="125"/>
        <end position="151"/>
    </location>
</feature>
<evidence type="ECO:0000313" key="2">
    <source>
        <dbReference type="EMBL" id="MBA1143554.1"/>
    </source>
</evidence>
<keyword evidence="3" id="KW-1185">Reference proteome</keyword>
<sequence length="251" mass="26491">MHDLTPILSTVTASFLASFVEVVEAFTIVLAVGVTRSWRPALTGAALALALLAALVLAFGPLLALVPITVLQFIVGVLLILFGMRWLRKAILRSVGVIALHDEEAAFSKETAALQQQADDRRADYLAGLASFKAVLLEGVEVVFIVIAVGAAHAQTFYASLGALAAFILVTIIGLAVHRPLARVPENALKFAVGLMLTSFGIFWTGEGLGADWPGADLALLAIFAIIAVASFAIVRWLRDSHPKAAQGAAR</sequence>
<name>A0A838BDC3_9HYPH</name>
<keyword evidence="1" id="KW-0472">Membrane</keyword>
<protein>
    <submittedName>
        <fullName evidence="2">COG4280 domain-containing protein</fullName>
    </submittedName>
</protein>
<keyword evidence="1" id="KW-0812">Transmembrane</keyword>
<feature type="transmembrane region" description="Helical" evidence="1">
    <location>
        <begin position="41"/>
        <end position="59"/>
    </location>
</feature>